<dbReference type="Proteomes" id="UP000309550">
    <property type="component" value="Unassembled WGS sequence"/>
</dbReference>
<dbReference type="InterPro" id="IPR028992">
    <property type="entry name" value="Hedgehog/Intein_dom"/>
</dbReference>
<sequence>MSHPRSHRPAPAQSVPVYSAADVTALFGANMGDPLGFASELVLDDIYTLAPGASPRRLSIQARSDGAFNVAPDTETGHPGAIVHLDCAITLMPTDGQVSDALVLVEVDAQGDVLQVYLLPLVPLYPRIEYRLVGIDTEGARRTFGQVACVSFTRGTHITLGSGEQRRIEDLTPGDRILTRDDGVQHLRWIGQSTVRAVGEFAPIRIRAGTLNNDRDLIVSPDHRLFIYQRQDRLGAGRSELLVKARHLVNGSSVTVQDGGFVDYFQLLFDGHQMIYAEGIAAESMLIDTRTKSVLPDTMSRALGDVIPGHSDLPHAGLDVQKRLLDRPDAAELLRRASSR</sequence>
<dbReference type="InterPro" id="IPR003587">
    <property type="entry name" value="Hint_dom_N"/>
</dbReference>
<dbReference type="SUPFAM" id="SSF51294">
    <property type="entry name" value="Hedgehog/intein (Hint) domain"/>
    <property type="match status" value="1"/>
</dbReference>
<dbReference type="GO" id="GO:0016539">
    <property type="term" value="P:intein-mediated protein splicing"/>
    <property type="evidence" value="ECO:0007669"/>
    <property type="project" value="InterPro"/>
</dbReference>
<dbReference type="SMART" id="SM00306">
    <property type="entry name" value="HintN"/>
    <property type="match status" value="1"/>
</dbReference>
<dbReference type="OrthoDB" id="6305173at2"/>
<name>A0A5S3PKH0_9RHOB</name>
<proteinExistence type="predicted"/>
<comment type="caution">
    <text evidence="2">The sequence shown here is derived from an EMBL/GenBank/DDBJ whole genome shotgun (WGS) entry which is preliminary data.</text>
</comment>
<dbReference type="CDD" id="cd00081">
    <property type="entry name" value="Hint"/>
    <property type="match status" value="1"/>
</dbReference>
<evidence type="ECO:0000313" key="2">
    <source>
        <dbReference type="EMBL" id="TMM54924.1"/>
    </source>
</evidence>
<keyword evidence="3" id="KW-1185">Reference proteome</keyword>
<dbReference type="InterPro" id="IPR036844">
    <property type="entry name" value="Hint_dom_sf"/>
</dbReference>
<reference evidence="2 3" key="1">
    <citation type="submission" date="2019-05" db="EMBL/GenBank/DDBJ databases">
        <title>Sulfitobacter sabulilitoris sp. nov., isolated from a marine sand.</title>
        <authorList>
            <person name="Yoon J.-H."/>
        </authorList>
    </citation>
    <scope>NUCLEOTIDE SEQUENCE [LARGE SCALE GENOMIC DNA]</scope>
    <source>
        <strain evidence="2 3">HSMS-29</strain>
    </source>
</reference>
<dbReference type="Pfam" id="PF13403">
    <property type="entry name" value="Hint_2"/>
    <property type="match status" value="1"/>
</dbReference>
<protein>
    <submittedName>
        <fullName evidence="2">Hint domain-containing protein</fullName>
    </submittedName>
</protein>
<feature type="domain" description="Hint" evidence="1">
    <location>
        <begin position="149"/>
        <end position="258"/>
    </location>
</feature>
<organism evidence="2 3">
    <name type="scientific">Sulfitobacter sabulilitoris</name>
    <dbReference type="NCBI Taxonomy" id="2562655"/>
    <lineage>
        <taxon>Bacteria</taxon>
        <taxon>Pseudomonadati</taxon>
        <taxon>Pseudomonadota</taxon>
        <taxon>Alphaproteobacteria</taxon>
        <taxon>Rhodobacterales</taxon>
        <taxon>Roseobacteraceae</taxon>
        <taxon>Sulfitobacter</taxon>
    </lineage>
</organism>
<dbReference type="InterPro" id="IPR006141">
    <property type="entry name" value="Intein_N"/>
</dbReference>
<gene>
    <name evidence="2" type="ORF">FDT80_04935</name>
</gene>
<dbReference type="EMBL" id="VANS01000001">
    <property type="protein sequence ID" value="TMM54924.1"/>
    <property type="molecule type" value="Genomic_DNA"/>
</dbReference>
<dbReference type="Gene3D" id="2.170.16.10">
    <property type="entry name" value="Hedgehog/Intein (Hint) domain"/>
    <property type="match status" value="1"/>
</dbReference>
<dbReference type="AlphaFoldDB" id="A0A5S3PKH0"/>
<accession>A0A5S3PKH0</accession>
<evidence type="ECO:0000259" key="1">
    <source>
        <dbReference type="SMART" id="SM00306"/>
    </source>
</evidence>
<dbReference type="RefSeq" id="WP_138661095.1">
    <property type="nucleotide sequence ID" value="NZ_VANS01000001.1"/>
</dbReference>
<dbReference type="PROSITE" id="PS50817">
    <property type="entry name" value="INTEIN_N_TER"/>
    <property type="match status" value="1"/>
</dbReference>
<evidence type="ECO:0000313" key="3">
    <source>
        <dbReference type="Proteomes" id="UP000309550"/>
    </source>
</evidence>